<gene>
    <name evidence="1" type="ORF">BDY19DRAFT_992574</name>
</gene>
<comment type="caution">
    <text evidence="1">The sequence shown here is derived from an EMBL/GenBank/DDBJ whole genome shotgun (WGS) entry which is preliminary data.</text>
</comment>
<keyword evidence="2" id="KW-1185">Reference proteome</keyword>
<proteinExistence type="predicted"/>
<organism evidence="1 2">
    <name type="scientific">Irpex rosettiformis</name>
    <dbReference type="NCBI Taxonomy" id="378272"/>
    <lineage>
        <taxon>Eukaryota</taxon>
        <taxon>Fungi</taxon>
        <taxon>Dikarya</taxon>
        <taxon>Basidiomycota</taxon>
        <taxon>Agaricomycotina</taxon>
        <taxon>Agaricomycetes</taxon>
        <taxon>Polyporales</taxon>
        <taxon>Irpicaceae</taxon>
        <taxon>Irpex</taxon>
    </lineage>
</organism>
<protein>
    <submittedName>
        <fullName evidence="1">Short chain oxidoreductase</fullName>
    </submittedName>
</protein>
<name>A0ACB8U8S5_9APHY</name>
<accession>A0ACB8U8S5</accession>
<evidence type="ECO:0000313" key="1">
    <source>
        <dbReference type="EMBL" id="KAI0090370.1"/>
    </source>
</evidence>
<dbReference type="Proteomes" id="UP001055072">
    <property type="component" value="Unassembled WGS sequence"/>
</dbReference>
<dbReference type="EMBL" id="MU274908">
    <property type="protein sequence ID" value="KAI0090370.1"/>
    <property type="molecule type" value="Genomic_DNA"/>
</dbReference>
<reference evidence="1" key="1">
    <citation type="journal article" date="2021" name="Environ. Microbiol.">
        <title>Gene family expansions and transcriptome signatures uncover fungal adaptations to wood decay.</title>
        <authorList>
            <person name="Hage H."/>
            <person name="Miyauchi S."/>
            <person name="Viragh M."/>
            <person name="Drula E."/>
            <person name="Min B."/>
            <person name="Chaduli D."/>
            <person name="Navarro D."/>
            <person name="Favel A."/>
            <person name="Norest M."/>
            <person name="Lesage-Meessen L."/>
            <person name="Balint B."/>
            <person name="Merenyi Z."/>
            <person name="de Eugenio L."/>
            <person name="Morin E."/>
            <person name="Martinez A.T."/>
            <person name="Baldrian P."/>
            <person name="Stursova M."/>
            <person name="Martinez M.J."/>
            <person name="Novotny C."/>
            <person name="Magnuson J.K."/>
            <person name="Spatafora J.W."/>
            <person name="Maurice S."/>
            <person name="Pangilinan J."/>
            <person name="Andreopoulos W."/>
            <person name="LaButti K."/>
            <person name="Hundley H."/>
            <person name="Na H."/>
            <person name="Kuo A."/>
            <person name="Barry K."/>
            <person name="Lipzen A."/>
            <person name="Henrissat B."/>
            <person name="Riley R."/>
            <person name="Ahrendt S."/>
            <person name="Nagy L.G."/>
            <person name="Grigoriev I.V."/>
            <person name="Martin F."/>
            <person name="Rosso M.N."/>
        </authorList>
    </citation>
    <scope>NUCLEOTIDE SEQUENCE</scope>
    <source>
        <strain evidence="1">CBS 384.51</strain>
    </source>
</reference>
<evidence type="ECO:0000313" key="2">
    <source>
        <dbReference type="Proteomes" id="UP001055072"/>
    </source>
</evidence>
<sequence>MSTRVALVTGGAQGIGEAIALRLAQDGLDVAILDVCGKEDKMKAVAQKIVGTGRRSHWVVGDVTDETSVCHAVADVVDHLGSLDVMVANAGICGTIGKAIVDFTAPEWNAIFSVNVLGTMLCFKYAAIQMMKQGKGGRIIGACSITGKQGFANMGAYSASKFAIRGLTHVMSKELKEHGIAVNAYAPGVVYTPMIDHPDDEKHGGPGSVARMKLGMPPEVPGAKPDTVASLVSYLVNPESHFITGKSLCQIMSVDGGLNYD</sequence>